<dbReference type="EMBL" id="FOVL01000002">
    <property type="protein sequence ID" value="SFN32822.1"/>
    <property type="molecule type" value="Genomic_DNA"/>
</dbReference>
<sequence>MSILSFFARPKNETKNGAFCGGIFWLQGQKTAHQHLNFLQGPSSSLRTSFRKFLTVPMRYTHKRGSQLAKLAIRHHPKLNKILSHLTARKSWTIKPSCTLPLAANRINQLTNPESQHHSITQQHPPINPLPDMKTAFPVSGPVFFPFLLQLFFIEPTGSRGSQ</sequence>
<dbReference type="Proteomes" id="UP000199153">
    <property type="component" value="Unassembled WGS sequence"/>
</dbReference>
<gene>
    <name evidence="1" type="ORF">SAMN05660413_00503</name>
</gene>
<evidence type="ECO:0000313" key="2">
    <source>
        <dbReference type="Proteomes" id="UP000199153"/>
    </source>
</evidence>
<name>A0A1I4Y414_9FLAO</name>
<accession>A0A1I4Y414</accession>
<reference evidence="1 2" key="1">
    <citation type="submission" date="2016-10" db="EMBL/GenBank/DDBJ databases">
        <authorList>
            <person name="de Groot N.N."/>
        </authorList>
    </citation>
    <scope>NUCLEOTIDE SEQUENCE [LARGE SCALE GENOMIC DNA]</scope>
    <source>
        <strain evidence="1 2">DSM 17794</strain>
    </source>
</reference>
<dbReference type="AlphaFoldDB" id="A0A1I4Y414"/>
<keyword evidence="2" id="KW-1185">Reference proteome</keyword>
<organism evidence="1 2">
    <name type="scientific">Salegentibacter flavus</name>
    <dbReference type="NCBI Taxonomy" id="287099"/>
    <lineage>
        <taxon>Bacteria</taxon>
        <taxon>Pseudomonadati</taxon>
        <taxon>Bacteroidota</taxon>
        <taxon>Flavobacteriia</taxon>
        <taxon>Flavobacteriales</taxon>
        <taxon>Flavobacteriaceae</taxon>
        <taxon>Salegentibacter</taxon>
    </lineage>
</organism>
<evidence type="ECO:0000313" key="1">
    <source>
        <dbReference type="EMBL" id="SFN32822.1"/>
    </source>
</evidence>
<protein>
    <submittedName>
        <fullName evidence="1">Uncharacterized protein</fullName>
    </submittedName>
</protein>
<proteinExistence type="predicted"/>